<proteinExistence type="predicted"/>
<comment type="caution">
    <text evidence="1">The sequence shown here is derived from an EMBL/GenBank/DDBJ whole genome shotgun (WGS) entry which is preliminary data.</text>
</comment>
<name>A0A0L8VDY9_9BACT</name>
<evidence type="ECO:0000313" key="2">
    <source>
        <dbReference type="Proteomes" id="UP000036958"/>
    </source>
</evidence>
<sequence>MGHIKSIEPESGTSFSFNFKEKFSVTAAPVLLPTLLKRKLHHELPFFVPFPLFYPFRTGDDPLVKGR</sequence>
<accession>A0A0L8VDY9</accession>
<evidence type="ECO:0000313" key="1">
    <source>
        <dbReference type="EMBL" id="KOH46680.1"/>
    </source>
</evidence>
<reference evidence="2" key="1">
    <citation type="submission" date="2015-07" db="EMBL/GenBank/DDBJ databases">
        <title>Genome sequencing of Sunxiuqinia dokdonensis strain SK.</title>
        <authorList>
            <person name="Ahn S."/>
            <person name="Kim B.-C."/>
        </authorList>
    </citation>
    <scope>NUCLEOTIDE SEQUENCE [LARGE SCALE GENOMIC DNA]</scope>
    <source>
        <strain evidence="2">SK</strain>
    </source>
</reference>
<dbReference type="EMBL" id="LGIA01000023">
    <property type="protein sequence ID" value="KOH46680.1"/>
    <property type="molecule type" value="Genomic_DNA"/>
</dbReference>
<dbReference type="STRING" id="1409788.NC99_05200"/>
<protein>
    <submittedName>
        <fullName evidence="1">Uncharacterized protein</fullName>
    </submittedName>
</protein>
<dbReference type="AlphaFoldDB" id="A0A0L8VDY9"/>
<dbReference type="Proteomes" id="UP000036958">
    <property type="component" value="Unassembled WGS sequence"/>
</dbReference>
<organism evidence="1 2">
    <name type="scientific">Sunxiuqinia dokdonensis</name>
    <dbReference type="NCBI Taxonomy" id="1409788"/>
    <lineage>
        <taxon>Bacteria</taxon>
        <taxon>Pseudomonadati</taxon>
        <taxon>Bacteroidota</taxon>
        <taxon>Bacteroidia</taxon>
        <taxon>Marinilabiliales</taxon>
        <taxon>Prolixibacteraceae</taxon>
        <taxon>Sunxiuqinia</taxon>
    </lineage>
</organism>
<keyword evidence="2" id="KW-1185">Reference proteome</keyword>
<gene>
    <name evidence="1" type="ORF">NC99_05200</name>
</gene>